<protein>
    <recommendedName>
        <fullName evidence="2">protein-serine/threonine phosphatase</fullName>
        <ecNumber evidence="2">3.1.3.16</ecNumber>
    </recommendedName>
</protein>
<evidence type="ECO:0000313" key="10">
    <source>
        <dbReference type="EMBL" id="RST88905.1"/>
    </source>
</evidence>
<evidence type="ECO:0000256" key="8">
    <source>
        <dbReference type="ARBA" id="ARBA00048336"/>
    </source>
</evidence>
<dbReference type="InterPro" id="IPR015655">
    <property type="entry name" value="PP2C"/>
</dbReference>
<dbReference type="SUPFAM" id="SSF81606">
    <property type="entry name" value="PP2C-like"/>
    <property type="match status" value="1"/>
</dbReference>
<proteinExistence type="predicted"/>
<evidence type="ECO:0000259" key="9">
    <source>
        <dbReference type="PROSITE" id="PS51746"/>
    </source>
</evidence>
<evidence type="ECO:0000256" key="5">
    <source>
        <dbReference type="ARBA" id="ARBA00022912"/>
    </source>
</evidence>
<keyword evidence="5" id="KW-0904">Protein phosphatase</keyword>
<dbReference type="GO" id="GO:0004722">
    <property type="term" value="F:protein serine/threonine phosphatase activity"/>
    <property type="evidence" value="ECO:0007669"/>
    <property type="project" value="UniProtKB-EC"/>
</dbReference>
<dbReference type="SMART" id="SM00331">
    <property type="entry name" value="PP2C_SIG"/>
    <property type="match status" value="1"/>
</dbReference>
<dbReference type="GO" id="GO:0046872">
    <property type="term" value="F:metal ion binding"/>
    <property type="evidence" value="ECO:0007669"/>
    <property type="project" value="UniProtKB-KW"/>
</dbReference>
<name>A0A429Z5E0_9ENTE</name>
<evidence type="ECO:0000256" key="3">
    <source>
        <dbReference type="ARBA" id="ARBA00022723"/>
    </source>
</evidence>
<comment type="cofactor">
    <cofactor evidence="1">
        <name>Mn(2+)</name>
        <dbReference type="ChEBI" id="CHEBI:29035"/>
    </cofactor>
</comment>
<keyword evidence="6" id="KW-0464">Manganese</keyword>
<comment type="catalytic activity">
    <reaction evidence="8">
        <text>O-phospho-L-threonyl-[protein] + H2O = L-threonyl-[protein] + phosphate</text>
        <dbReference type="Rhea" id="RHEA:47004"/>
        <dbReference type="Rhea" id="RHEA-COMP:11060"/>
        <dbReference type="Rhea" id="RHEA-COMP:11605"/>
        <dbReference type="ChEBI" id="CHEBI:15377"/>
        <dbReference type="ChEBI" id="CHEBI:30013"/>
        <dbReference type="ChEBI" id="CHEBI:43474"/>
        <dbReference type="ChEBI" id="CHEBI:61977"/>
        <dbReference type="EC" id="3.1.3.16"/>
    </reaction>
</comment>
<dbReference type="AlphaFoldDB" id="A0A429Z5E0"/>
<dbReference type="Pfam" id="PF13672">
    <property type="entry name" value="PP2C_2"/>
    <property type="match status" value="1"/>
</dbReference>
<dbReference type="EC" id="3.1.3.16" evidence="2"/>
<dbReference type="OrthoDB" id="9801841at2"/>
<dbReference type="NCBIfam" id="NF033484">
    <property type="entry name" value="Stp1_PP2C_phos"/>
    <property type="match status" value="1"/>
</dbReference>
<comment type="caution">
    <text evidence="10">The sequence shown here is derived from an EMBL/GenBank/DDBJ whole genome shotgun (WGS) entry which is preliminary data.</text>
</comment>
<comment type="catalytic activity">
    <reaction evidence="7">
        <text>O-phospho-L-seryl-[protein] + H2O = L-seryl-[protein] + phosphate</text>
        <dbReference type="Rhea" id="RHEA:20629"/>
        <dbReference type="Rhea" id="RHEA-COMP:9863"/>
        <dbReference type="Rhea" id="RHEA-COMP:11604"/>
        <dbReference type="ChEBI" id="CHEBI:15377"/>
        <dbReference type="ChEBI" id="CHEBI:29999"/>
        <dbReference type="ChEBI" id="CHEBI:43474"/>
        <dbReference type="ChEBI" id="CHEBI:83421"/>
        <dbReference type="EC" id="3.1.3.16"/>
    </reaction>
</comment>
<dbReference type="CDD" id="cd00143">
    <property type="entry name" value="PP2Cc"/>
    <property type="match status" value="1"/>
</dbReference>
<accession>A0A429Z5E0</accession>
<dbReference type="InterPro" id="IPR001932">
    <property type="entry name" value="PPM-type_phosphatase-like_dom"/>
</dbReference>
<evidence type="ECO:0000256" key="6">
    <source>
        <dbReference type="ARBA" id="ARBA00023211"/>
    </source>
</evidence>
<dbReference type="PANTHER" id="PTHR47992">
    <property type="entry name" value="PROTEIN PHOSPHATASE"/>
    <property type="match status" value="1"/>
</dbReference>
<dbReference type="InterPro" id="IPR036457">
    <property type="entry name" value="PPM-type-like_dom_sf"/>
</dbReference>
<keyword evidence="3" id="KW-0479">Metal-binding</keyword>
<dbReference type="SMART" id="SM00332">
    <property type="entry name" value="PP2Cc"/>
    <property type="match status" value="1"/>
</dbReference>
<evidence type="ECO:0000256" key="4">
    <source>
        <dbReference type="ARBA" id="ARBA00022801"/>
    </source>
</evidence>
<dbReference type="Gene3D" id="3.60.40.10">
    <property type="entry name" value="PPM-type phosphatase domain"/>
    <property type="match status" value="1"/>
</dbReference>
<organism evidence="10 11">
    <name type="scientific">Vagococcus humatus</name>
    <dbReference type="NCBI Taxonomy" id="1889241"/>
    <lineage>
        <taxon>Bacteria</taxon>
        <taxon>Bacillati</taxon>
        <taxon>Bacillota</taxon>
        <taxon>Bacilli</taxon>
        <taxon>Lactobacillales</taxon>
        <taxon>Enterococcaceae</taxon>
        <taxon>Vagococcus</taxon>
    </lineage>
</organism>
<keyword evidence="11" id="KW-1185">Reference proteome</keyword>
<sequence>MQIKYRTDIGKRRQSNQDAVAVFSNQKNLHLAIVADGMGGHQAGDVASHLIISGLGEDWQKTELETSQEIIQWLLQHIQRENDDIFEKGRQNPTQIGMGTTIVAVVTLEKSVVLSHVGDSRCYLIRQGQIKQVTDDHSLVNELVKTGEITPEMANHHPRKNILVRSIGVPGTVETDVTELEIEPGDKLLLCSDGLSNMLTDDQILHIIETSSDLEVALDQLVQQANQAGGFDNITALICDYSAEKERGGA</sequence>
<dbReference type="FunFam" id="3.60.40.10:FF:000002">
    <property type="entry name" value="Serine/threonine phosphatase stp"/>
    <property type="match status" value="1"/>
</dbReference>
<evidence type="ECO:0000256" key="2">
    <source>
        <dbReference type="ARBA" id="ARBA00013081"/>
    </source>
</evidence>
<evidence type="ECO:0000313" key="11">
    <source>
        <dbReference type="Proteomes" id="UP000277864"/>
    </source>
</evidence>
<evidence type="ECO:0000256" key="7">
    <source>
        <dbReference type="ARBA" id="ARBA00047761"/>
    </source>
</evidence>
<dbReference type="PROSITE" id="PS51746">
    <property type="entry name" value="PPM_2"/>
    <property type="match status" value="1"/>
</dbReference>
<feature type="domain" description="PPM-type phosphatase" evidence="9">
    <location>
        <begin position="2"/>
        <end position="241"/>
    </location>
</feature>
<dbReference type="RefSeq" id="WP_125943582.1">
    <property type="nucleotide sequence ID" value="NZ_PXZH01000004.1"/>
</dbReference>
<gene>
    <name evidence="10" type="ORF">C7P63_07630</name>
</gene>
<reference evidence="10 11" key="1">
    <citation type="submission" date="2018-03" db="EMBL/GenBank/DDBJ databases">
        <authorList>
            <person name="Gulvik C.A."/>
        </authorList>
    </citation>
    <scope>NUCLEOTIDE SEQUENCE [LARGE SCALE GENOMIC DNA]</scope>
    <source>
        <strain evidence="10 11">JCM 31581</strain>
    </source>
</reference>
<keyword evidence="4" id="KW-0378">Hydrolase</keyword>
<evidence type="ECO:0000256" key="1">
    <source>
        <dbReference type="ARBA" id="ARBA00001936"/>
    </source>
</evidence>
<dbReference type="EMBL" id="PXZH01000004">
    <property type="protein sequence ID" value="RST88905.1"/>
    <property type="molecule type" value="Genomic_DNA"/>
</dbReference>
<dbReference type="Proteomes" id="UP000277864">
    <property type="component" value="Unassembled WGS sequence"/>
</dbReference>